<evidence type="ECO:0000256" key="6">
    <source>
        <dbReference type="ARBA" id="ARBA00072890"/>
    </source>
</evidence>
<dbReference type="InParanoid" id="A0A067N117"/>
<dbReference type="InterPro" id="IPR012724">
    <property type="entry name" value="DnaJ"/>
</dbReference>
<sequence length="518" mass="54304">MPPRTIILQSIASLAAPSCSRSIFATSSARVAPALRSFSTTRRDARTFSTRKSPYPLNTRSETLGKHTFHSSNVSRAPLKDPYEVLGVKKDATQAQIKKTYYQLAKKYHPDTAKDQTSKDRFVEIQAAYDILSDEKKRSAYDRYGSASQQPGFDADGFANGGPFGAGGFGGFQDFGGPFGAGGGRSQADIFETLFGSAFGGGGRARGGRAGFGEAPPTRGDDIGTNLNLSFLDACKGVNRTVNVTPVVDCSSCSGSGLKTGATRSVCSTCNGTGMRTYVIQSGFQMASTCTSCQGSGTTVPKGSQCGGCSGLGKVKVKKTVNVEVPAGVEDGMTIRVPGAGDMPVSGKGSPGDLLVRVNIAPSKAFRRQGTNLYHDARIPVHTALLGGKVRVPTLDGDVEVRVPGGTQNGEECVLKGRGLPPLYGGEKGDLYVAFGIQIPRALTKRQREILQQYADDVEGRATSRGPASNDSSPPPSASGTGTSASSTNNSETLDTKEGLRSEDMHQGQHRQKKAATG</sequence>
<feature type="compositionally biased region" description="Low complexity" evidence="8">
    <location>
        <begin position="467"/>
        <end position="491"/>
    </location>
</feature>
<evidence type="ECO:0000256" key="2">
    <source>
        <dbReference type="ARBA" id="ARBA00022737"/>
    </source>
</evidence>
<dbReference type="Pfam" id="PF01556">
    <property type="entry name" value="DnaJ_C"/>
    <property type="match status" value="1"/>
</dbReference>
<dbReference type="PANTHER" id="PTHR43096:SF52">
    <property type="entry name" value="DNAJ HOMOLOG 1, MITOCHONDRIAL-RELATED"/>
    <property type="match status" value="1"/>
</dbReference>
<evidence type="ECO:0000256" key="7">
    <source>
        <dbReference type="PROSITE-ProRule" id="PRU00546"/>
    </source>
</evidence>
<name>A0A067N117_BOTB1</name>
<feature type="region of interest" description="Disordered" evidence="8">
    <location>
        <begin position="43"/>
        <end position="63"/>
    </location>
</feature>
<organism evidence="11 12">
    <name type="scientific">Botryobasidium botryosum (strain FD-172 SS1)</name>
    <dbReference type="NCBI Taxonomy" id="930990"/>
    <lineage>
        <taxon>Eukaryota</taxon>
        <taxon>Fungi</taxon>
        <taxon>Dikarya</taxon>
        <taxon>Basidiomycota</taxon>
        <taxon>Agaricomycotina</taxon>
        <taxon>Agaricomycetes</taxon>
        <taxon>Cantharellales</taxon>
        <taxon>Botryobasidiaceae</taxon>
        <taxon>Botryobasidium</taxon>
    </lineage>
</organism>
<dbReference type="CDD" id="cd10747">
    <property type="entry name" value="DnaJ_C"/>
    <property type="match status" value="1"/>
</dbReference>
<dbReference type="GO" id="GO:0009408">
    <property type="term" value="P:response to heat"/>
    <property type="evidence" value="ECO:0007669"/>
    <property type="project" value="InterPro"/>
</dbReference>
<keyword evidence="1 7" id="KW-0479">Metal-binding</keyword>
<evidence type="ECO:0000313" key="11">
    <source>
        <dbReference type="EMBL" id="KDQ20650.1"/>
    </source>
</evidence>
<dbReference type="Pfam" id="PF00226">
    <property type="entry name" value="DnaJ"/>
    <property type="match status" value="1"/>
</dbReference>
<dbReference type="Gene3D" id="2.60.260.20">
    <property type="entry name" value="Urease metallochaperone UreE, N-terminal domain"/>
    <property type="match status" value="2"/>
</dbReference>
<dbReference type="AlphaFoldDB" id="A0A067N117"/>
<evidence type="ECO:0000256" key="3">
    <source>
        <dbReference type="ARBA" id="ARBA00022771"/>
    </source>
</evidence>
<dbReference type="GO" id="GO:0051082">
    <property type="term" value="F:unfolded protein binding"/>
    <property type="evidence" value="ECO:0007669"/>
    <property type="project" value="InterPro"/>
</dbReference>
<dbReference type="InterPro" id="IPR001623">
    <property type="entry name" value="DnaJ_domain"/>
</dbReference>
<dbReference type="SMART" id="SM00271">
    <property type="entry name" value="DnaJ"/>
    <property type="match status" value="1"/>
</dbReference>
<dbReference type="EMBL" id="KL198017">
    <property type="protein sequence ID" value="KDQ20650.1"/>
    <property type="molecule type" value="Genomic_DNA"/>
</dbReference>
<dbReference type="STRING" id="930990.A0A067N117"/>
<dbReference type="GO" id="GO:0031072">
    <property type="term" value="F:heat shock protein binding"/>
    <property type="evidence" value="ECO:0007669"/>
    <property type="project" value="InterPro"/>
</dbReference>
<dbReference type="Gene3D" id="2.10.230.10">
    <property type="entry name" value="Heat shock protein DnaJ, cysteine-rich domain"/>
    <property type="match status" value="1"/>
</dbReference>
<dbReference type="PROSITE" id="PS51188">
    <property type="entry name" value="ZF_CR"/>
    <property type="match status" value="1"/>
</dbReference>
<keyword evidence="3 7" id="KW-0863">Zinc-finger</keyword>
<dbReference type="OrthoDB" id="10256793at2759"/>
<feature type="compositionally biased region" description="Basic and acidic residues" evidence="8">
    <location>
        <begin position="494"/>
        <end position="507"/>
    </location>
</feature>
<dbReference type="GO" id="GO:0042026">
    <property type="term" value="P:protein refolding"/>
    <property type="evidence" value="ECO:0007669"/>
    <property type="project" value="TreeGrafter"/>
</dbReference>
<dbReference type="PROSITE" id="PS00636">
    <property type="entry name" value="DNAJ_1"/>
    <property type="match status" value="1"/>
</dbReference>
<keyword evidence="4 7" id="KW-0862">Zinc</keyword>
<dbReference type="GO" id="GO:0005524">
    <property type="term" value="F:ATP binding"/>
    <property type="evidence" value="ECO:0007669"/>
    <property type="project" value="InterPro"/>
</dbReference>
<dbReference type="PROSITE" id="PS50076">
    <property type="entry name" value="DNAJ_2"/>
    <property type="match status" value="1"/>
</dbReference>
<evidence type="ECO:0000256" key="4">
    <source>
        <dbReference type="ARBA" id="ARBA00022833"/>
    </source>
</evidence>
<dbReference type="Gene3D" id="1.10.287.110">
    <property type="entry name" value="DnaJ domain"/>
    <property type="match status" value="1"/>
</dbReference>
<evidence type="ECO:0000313" key="12">
    <source>
        <dbReference type="Proteomes" id="UP000027195"/>
    </source>
</evidence>
<evidence type="ECO:0000259" key="9">
    <source>
        <dbReference type="PROSITE" id="PS50076"/>
    </source>
</evidence>
<feature type="domain" description="J" evidence="9">
    <location>
        <begin position="81"/>
        <end position="145"/>
    </location>
</feature>
<evidence type="ECO:0000259" key="10">
    <source>
        <dbReference type="PROSITE" id="PS51188"/>
    </source>
</evidence>
<dbReference type="CDD" id="cd10719">
    <property type="entry name" value="DnaJ_zf"/>
    <property type="match status" value="1"/>
</dbReference>
<feature type="zinc finger region" description="CR-type" evidence="7">
    <location>
        <begin position="237"/>
        <end position="318"/>
    </location>
</feature>
<feature type="compositionally biased region" description="Basic residues" evidence="8">
    <location>
        <begin position="508"/>
        <end position="518"/>
    </location>
</feature>
<evidence type="ECO:0000256" key="1">
    <source>
        <dbReference type="ARBA" id="ARBA00022723"/>
    </source>
</evidence>
<dbReference type="InterPro" id="IPR018253">
    <property type="entry name" value="DnaJ_domain_CS"/>
</dbReference>
<feature type="domain" description="CR-type" evidence="10">
    <location>
        <begin position="237"/>
        <end position="318"/>
    </location>
</feature>
<feature type="compositionally biased region" description="Polar residues" evidence="8">
    <location>
        <begin position="47"/>
        <end position="62"/>
    </location>
</feature>
<dbReference type="Pfam" id="PF00684">
    <property type="entry name" value="DnaJ_CXXCXGXG"/>
    <property type="match status" value="1"/>
</dbReference>
<dbReference type="PANTHER" id="PTHR43096">
    <property type="entry name" value="DNAJ HOMOLOG 1, MITOCHONDRIAL-RELATED"/>
    <property type="match status" value="1"/>
</dbReference>
<feature type="region of interest" description="Disordered" evidence="8">
    <location>
        <begin position="459"/>
        <end position="518"/>
    </location>
</feature>
<protein>
    <recommendedName>
        <fullName evidence="6">DnaJ homolog 1, mitochondrial</fullName>
    </recommendedName>
</protein>
<dbReference type="PRINTS" id="PR00625">
    <property type="entry name" value="JDOMAIN"/>
</dbReference>
<dbReference type="InterPro" id="IPR036410">
    <property type="entry name" value="HSP_DnaJ_Cys-rich_dom_sf"/>
</dbReference>
<dbReference type="InterPro" id="IPR008971">
    <property type="entry name" value="HSP40/DnaJ_pept-bd"/>
</dbReference>
<dbReference type="FunFam" id="2.60.260.20:FF:000005">
    <property type="entry name" value="Chaperone protein dnaJ 1, mitochondrial"/>
    <property type="match status" value="1"/>
</dbReference>
<dbReference type="SUPFAM" id="SSF49493">
    <property type="entry name" value="HSP40/DnaJ peptide-binding domain"/>
    <property type="match status" value="2"/>
</dbReference>
<dbReference type="HAMAP" id="MF_01152">
    <property type="entry name" value="DnaJ"/>
    <property type="match status" value="1"/>
</dbReference>
<keyword evidence="12" id="KW-1185">Reference proteome</keyword>
<keyword evidence="2" id="KW-0677">Repeat</keyword>
<dbReference type="InterPro" id="IPR001305">
    <property type="entry name" value="HSP_DnaJ_Cys-rich_dom"/>
</dbReference>
<dbReference type="SUPFAM" id="SSF46565">
    <property type="entry name" value="Chaperone J-domain"/>
    <property type="match status" value="1"/>
</dbReference>
<dbReference type="InterPro" id="IPR002939">
    <property type="entry name" value="DnaJ_C"/>
</dbReference>
<dbReference type="SUPFAM" id="SSF57938">
    <property type="entry name" value="DnaJ/Hsp40 cysteine-rich domain"/>
    <property type="match status" value="1"/>
</dbReference>
<evidence type="ECO:0000256" key="5">
    <source>
        <dbReference type="ARBA" id="ARBA00023186"/>
    </source>
</evidence>
<dbReference type="HOGENOM" id="CLU_017633_0_3_1"/>
<evidence type="ECO:0000256" key="8">
    <source>
        <dbReference type="SAM" id="MobiDB-lite"/>
    </source>
</evidence>
<dbReference type="GO" id="GO:0005737">
    <property type="term" value="C:cytoplasm"/>
    <property type="evidence" value="ECO:0007669"/>
    <property type="project" value="TreeGrafter"/>
</dbReference>
<gene>
    <name evidence="11" type="ORF">BOTBODRAFT_26656</name>
</gene>
<proteinExistence type="inferred from homology"/>
<dbReference type="FunFam" id="2.10.230.10:FF:000001">
    <property type="entry name" value="DnaJ subfamily A member 2"/>
    <property type="match status" value="1"/>
</dbReference>
<keyword evidence="5" id="KW-0143">Chaperone</keyword>
<reference evidence="12" key="1">
    <citation type="journal article" date="2014" name="Proc. Natl. Acad. Sci. U.S.A.">
        <title>Extensive sampling of basidiomycete genomes demonstrates inadequacy of the white-rot/brown-rot paradigm for wood decay fungi.</title>
        <authorList>
            <person name="Riley R."/>
            <person name="Salamov A.A."/>
            <person name="Brown D.W."/>
            <person name="Nagy L.G."/>
            <person name="Floudas D."/>
            <person name="Held B.W."/>
            <person name="Levasseur A."/>
            <person name="Lombard V."/>
            <person name="Morin E."/>
            <person name="Otillar R."/>
            <person name="Lindquist E.A."/>
            <person name="Sun H."/>
            <person name="LaButti K.M."/>
            <person name="Schmutz J."/>
            <person name="Jabbour D."/>
            <person name="Luo H."/>
            <person name="Baker S.E."/>
            <person name="Pisabarro A.G."/>
            <person name="Walton J.D."/>
            <person name="Blanchette R.A."/>
            <person name="Henrissat B."/>
            <person name="Martin F."/>
            <person name="Cullen D."/>
            <person name="Hibbett D.S."/>
            <person name="Grigoriev I.V."/>
        </authorList>
    </citation>
    <scope>NUCLEOTIDE SEQUENCE [LARGE SCALE GENOMIC DNA]</scope>
    <source>
        <strain evidence="12">FD-172 SS1</strain>
    </source>
</reference>
<dbReference type="CDD" id="cd06257">
    <property type="entry name" value="DnaJ"/>
    <property type="match status" value="1"/>
</dbReference>
<dbReference type="GO" id="GO:0008270">
    <property type="term" value="F:zinc ion binding"/>
    <property type="evidence" value="ECO:0007669"/>
    <property type="project" value="UniProtKB-KW"/>
</dbReference>
<dbReference type="FunCoup" id="A0A067N117">
    <property type="interactions" value="429"/>
</dbReference>
<accession>A0A067N117</accession>
<dbReference type="Proteomes" id="UP000027195">
    <property type="component" value="Unassembled WGS sequence"/>
</dbReference>
<dbReference type="InterPro" id="IPR036869">
    <property type="entry name" value="J_dom_sf"/>
</dbReference>